<proteinExistence type="predicted"/>
<gene>
    <name evidence="1" type="ORF">L2E82_08304</name>
</gene>
<dbReference type="Proteomes" id="UP001055811">
    <property type="component" value="Linkage Group LG02"/>
</dbReference>
<reference evidence="2" key="1">
    <citation type="journal article" date="2022" name="Mol. Ecol. Resour.">
        <title>The genomes of chicory, endive, great burdock and yacon provide insights into Asteraceae palaeo-polyploidization history and plant inulin production.</title>
        <authorList>
            <person name="Fan W."/>
            <person name="Wang S."/>
            <person name="Wang H."/>
            <person name="Wang A."/>
            <person name="Jiang F."/>
            <person name="Liu H."/>
            <person name="Zhao H."/>
            <person name="Xu D."/>
            <person name="Zhang Y."/>
        </authorList>
    </citation>
    <scope>NUCLEOTIDE SEQUENCE [LARGE SCALE GENOMIC DNA]</scope>
    <source>
        <strain evidence="2">cv. Punajuju</strain>
    </source>
</reference>
<comment type="caution">
    <text evidence="1">The sequence shown here is derived from an EMBL/GenBank/DDBJ whole genome shotgun (WGS) entry which is preliminary data.</text>
</comment>
<protein>
    <submittedName>
        <fullName evidence="1">Uncharacterized protein</fullName>
    </submittedName>
</protein>
<keyword evidence="2" id="KW-1185">Reference proteome</keyword>
<dbReference type="EMBL" id="CM042010">
    <property type="protein sequence ID" value="KAI3778915.1"/>
    <property type="molecule type" value="Genomic_DNA"/>
</dbReference>
<evidence type="ECO:0000313" key="1">
    <source>
        <dbReference type="EMBL" id="KAI3778915.1"/>
    </source>
</evidence>
<evidence type="ECO:0000313" key="2">
    <source>
        <dbReference type="Proteomes" id="UP001055811"/>
    </source>
</evidence>
<name>A0ACB9G775_CICIN</name>
<organism evidence="1 2">
    <name type="scientific">Cichorium intybus</name>
    <name type="common">Chicory</name>
    <dbReference type="NCBI Taxonomy" id="13427"/>
    <lineage>
        <taxon>Eukaryota</taxon>
        <taxon>Viridiplantae</taxon>
        <taxon>Streptophyta</taxon>
        <taxon>Embryophyta</taxon>
        <taxon>Tracheophyta</taxon>
        <taxon>Spermatophyta</taxon>
        <taxon>Magnoliopsida</taxon>
        <taxon>eudicotyledons</taxon>
        <taxon>Gunneridae</taxon>
        <taxon>Pentapetalae</taxon>
        <taxon>asterids</taxon>
        <taxon>campanulids</taxon>
        <taxon>Asterales</taxon>
        <taxon>Asteraceae</taxon>
        <taxon>Cichorioideae</taxon>
        <taxon>Cichorieae</taxon>
        <taxon>Cichoriinae</taxon>
        <taxon>Cichorium</taxon>
    </lineage>
</organism>
<reference evidence="1 2" key="2">
    <citation type="journal article" date="2022" name="Mol. Ecol. Resour.">
        <title>The genomes of chicory, endive, great burdock and yacon provide insights into Asteraceae paleo-polyploidization history and plant inulin production.</title>
        <authorList>
            <person name="Fan W."/>
            <person name="Wang S."/>
            <person name="Wang H."/>
            <person name="Wang A."/>
            <person name="Jiang F."/>
            <person name="Liu H."/>
            <person name="Zhao H."/>
            <person name="Xu D."/>
            <person name="Zhang Y."/>
        </authorList>
    </citation>
    <scope>NUCLEOTIDE SEQUENCE [LARGE SCALE GENOMIC DNA]</scope>
    <source>
        <strain evidence="2">cv. Punajuju</strain>
        <tissue evidence="1">Leaves</tissue>
    </source>
</reference>
<accession>A0ACB9G775</accession>
<sequence length="66" mass="7646">MEGDEHESLQQFSPEILIEDPSAKNVVSLLPHIYNFCIHSKTLPFNHILKFNCLRLVGHEMNYGHI</sequence>